<gene>
    <name evidence="2" type="ORF">GCM10023332_17150</name>
</gene>
<feature type="transmembrane region" description="Helical" evidence="1">
    <location>
        <begin position="65"/>
        <end position="82"/>
    </location>
</feature>
<reference evidence="3" key="1">
    <citation type="journal article" date="2019" name="Int. J. Syst. Evol. Microbiol.">
        <title>The Global Catalogue of Microorganisms (GCM) 10K type strain sequencing project: providing services to taxonomists for standard genome sequencing and annotation.</title>
        <authorList>
            <consortium name="The Broad Institute Genomics Platform"/>
            <consortium name="The Broad Institute Genome Sequencing Center for Infectious Disease"/>
            <person name="Wu L."/>
            <person name="Ma J."/>
        </authorList>
    </citation>
    <scope>NUCLEOTIDE SEQUENCE [LARGE SCALE GENOMIC DNA]</scope>
    <source>
        <strain evidence="3">JCM 18392</strain>
    </source>
</reference>
<proteinExistence type="predicted"/>
<keyword evidence="1" id="KW-0812">Transmembrane</keyword>
<evidence type="ECO:0000313" key="3">
    <source>
        <dbReference type="Proteomes" id="UP001501323"/>
    </source>
</evidence>
<evidence type="ECO:0000256" key="1">
    <source>
        <dbReference type="SAM" id="Phobius"/>
    </source>
</evidence>
<keyword evidence="3" id="KW-1185">Reference proteome</keyword>
<accession>A0ABP9E6C9</accession>
<comment type="caution">
    <text evidence="2">The sequence shown here is derived from an EMBL/GenBank/DDBJ whole genome shotgun (WGS) entry which is preliminary data.</text>
</comment>
<protein>
    <submittedName>
        <fullName evidence="2">Uncharacterized protein</fullName>
    </submittedName>
</protein>
<name>A0ABP9E6C9_9GAMM</name>
<evidence type="ECO:0000313" key="2">
    <source>
        <dbReference type="EMBL" id="GAA4865554.1"/>
    </source>
</evidence>
<organism evidence="2 3">
    <name type="scientific">Luteimonas vadosa</name>
    <dbReference type="NCBI Taxonomy" id="1165507"/>
    <lineage>
        <taxon>Bacteria</taxon>
        <taxon>Pseudomonadati</taxon>
        <taxon>Pseudomonadota</taxon>
        <taxon>Gammaproteobacteria</taxon>
        <taxon>Lysobacterales</taxon>
        <taxon>Lysobacteraceae</taxon>
        <taxon>Luteimonas</taxon>
    </lineage>
</organism>
<dbReference type="EMBL" id="BAABJY010000002">
    <property type="protein sequence ID" value="GAA4865554.1"/>
    <property type="molecule type" value="Genomic_DNA"/>
</dbReference>
<dbReference type="Proteomes" id="UP001501323">
    <property type="component" value="Unassembled WGS sequence"/>
</dbReference>
<keyword evidence="1" id="KW-0472">Membrane</keyword>
<sequence>MMMGIPRSRTHRAAVVAILGFARRWWAAIRDLTEAGFPVGRLHQARIVEMTQNSRTHGLLPVVEGPWPLLSTLTLWFLGFGLSKRVHWMRPFAG</sequence>
<keyword evidence="1" id="KW-1133">Transmembrane helix</keyword>